<feature type="compositionally biased region" description="Polar residues" evidence="1">
    <location>
        <begin position="71"/>
        <end position="85"/>
    </location>
</feature>
<comment type="caution">
    <text evidence="2">The sequence shown here is derived from an EMBL/GenBank/DDBJ whole genome shotgun (WGS) entry which is preliminary data.</text>
</comment>
<dbReference type="AlphaFoldDB" id="A0A821ILL6"/>
<protein>
    <submittedName>
        <fullName evidence="2">Uncharacterized protein</fullName>
    </submittedName>
</protein>
<evidence type="ECO:0000313" key="2">
    <source>
        <dbReference type="EMBL" id="CAF4705575.1"/>
    </source>
</evidence>
<evidence type="ECO:0000313" key="3">
    <source>
        <dbReference type="Proteomes" id="UP000663862"/>
    </source>
</evidence>
<accession>A0A821ILL6</accession>
<evidence type="ECO:0000256" key="1">
    <source>
        <dbReference type="SAM" id="MobiDB-lite"/>
    </source>
</evidence>
<organism evidence="2 3">
    <name type="scientific">Rotaria socialis</name>
    <dbReference type="NCBI Taxonomy" id="392032"/>
    <lineage>
        <taxon>Eukaryota</taxon>
        <taxon>Metazoa</taxon>
        <taxon>Spiralia</taxon>
        <taxon>Gnathifera</taxon>
        <taxon>Rotifera</taxon>
        <taxon>Eurotatoria</taxon>
        <taxon>Bdelloidea</taxon>
        <taxon>Philodinida</taxon>
        <taxon>Philodinidae</taxon>
        <taxon>Rotaria</taxon>
    </lineage>
</organism>
<gene>
    <name evidence="2" type="ORF">TSG867_LOCUS33519</name>
</gene>
<dbReference type="Proteomes" id="UP000663862">
    <property type="component" value="Unassembled WGS sequence"/>
</dbReference>
<reference evidence="2" key="1">
    <citation type="submission" date="2021-02" db="EMBL/GenBank/DDBJ databases">
        <authorList>
            <person name="Nowell W R."/>
        </authorList>
    </citation>
    <scope>NUCLEOTIDE SEQUENCE</scope>
</reference>
<proteinExistence type="predicted"/>
<name>A0A821ILL6_9BILA</name>
<dbReference type="EMBL" id="CAJOBQ010010505">
    <property type="protein sequence ID" value="CAF4705575.1"/>
    <property type="molecule type" value="Genomic_DNA"/>
</dbReference>
<sequence length="94" mass="10889">MNAITKKVEHVHIITDDSRQQGTVYDRDLNGNRLNPRASHIREEHYTPRQPNPTEYHVSSQYPYSTTALYQGQNAKTSSHTSITIPINERPTWK</sequence>
<feature type="region of interest" description="Disordered" evidence="1">
    <location>
        <begin position="71"/>
        <end position="94"/>
    </location>
</feature>